<evidence type="ECO:0000256" key="1">
    <source>
        <dbReference type="ARBA" id="ARBA00012528"/>
    </source>
</evidence>
<evidence type="ECO:0000259" key="4">
    <source>
        <dbReference type="PROSITE" id="PS50887"/>
    </source>
</evidence>
<dbReference type="InterPro" id="IPR000160">
    <property type="entry name" value="GGDEF_dom"/>
</dbReference>
<keyword evidence="3" id="KW-0812">Transmembrane</keyword>
<dbReference type="InterPro" id="IPR043128">
    <property type="entry name" value="Rev_trsase/Diguanyl_cyclase"/>
</dbReference>
<dbReference type="Pfam" id="PF00990">
    <property type="entry name" value="GGDEF"/>
    <property type="match status" value="1"/>
</dbReference>
<accession>A0ABM8TPG9</accession>
<dbReference type="InterPro" id="IPR050469">
    <property type="entry name" value="Diguanylate_Cyclase"/>
</dbReference>
<reference evidence="5 6" key="1">
    <citation type="submission" date="2021-03" db="EMBL/GenBank/DDBJ databases">
        <authorList>
            <person name="Peeters C."/>
        </authorList>
    </citation>
    <scope>NUCLEOTIDE SEQUENCE [LARGE SCALE GENOMIC DNA]</scope>
    <source>
        <strain evidence="5 6">LMG 26411</strain>
    </source>
</reference>
<feature type="transmembrane region" description="Helical" evidence="3">
    <location>
        <begin position="38"/>
        <end position="58"/>
    </location>
</feature>
<dbReference type="PROSITE" id="PS50887">
    <property type="entry name" value="GGDEF"/>
    <property type="match status" value="1"/>
</dbReference>
<dbReference type="EC" id="2.7.7.65" evidence="1"/>
<sequence length="413" mass="43320">MHLDQQTIAVVMMVFFSSTLVIAAGLVFALRAIEAGRLWAFGHVVGSGAGLALAVSAAGGAPHLGMAGAGAFMVGWLLNYRGVRVYYGLPTHAAPLAVAGLVVLALMATSGGLPQGTRMLQAGVYAVLAMISLATIGTLVTTGRGRRSIGAPLVLMSSLVQLSTQLVGASHALSRVGAERHDLTLFFAGPAGSAWTLAPLIAVLLGLFGFTVMAMEQIIANNESGARVDALTGLLNRGALDMSALGLVARWQREGQSLACLVIDIDHFKQVNDTFGHHAGDAVLREVAQALDNSRRASDVAGRYGGEEFCILCPHTDEHQATALANRILRKVRAIPLPGQECFASVSIGVAELHGATGSKELLWRSLFAEADRALYQAKQQGRDRYEVASAMLDEKPAPLAVHVTSQIMTPAA</sequence>
<evidence type="ECO:0000313" key="5">
    <source>
        <dbReference type="EMBL" id="CAG2157229.1"/>
    </source>
</evidence>
<feature type="transmembrane region" description="Helical" evidence="3">
    <location>
        <begin position="6"/>
        <end position="31"/>
    </location>
</feature>
<dbReference type="RefSeq" id="WP_211956382.1">
    <property type="nucleotide sequence ID" value="NZ_CAJPVI010000040.1"/>
</dbReference>
<feature type="domain" description="GGDEF" evidence="4">
    <location>
        <begin position="256"/>
        <end position="391"/>
    </location>
</feature>
<comment type="caution">
    <text evidence="5">The sequence shown here is derived from an EMBL/GenBank/DDBJ whole genome shotgun (WGS) entry which is preliminary data.</text>
</comment>
<name>A0ABM8TPG9_9BURK</name>
<dbReference type="Gene3D" id="3.30.70.270">
    <property type="match status" value="1"/>
</dbReference>
<keyword evidence="3" id="KW-1133">Transmembrane helix</keyword>
<dbReference type="SUPFAM" id="SSF55073">
    <property type="entry name" value="Nucleotide cyclase"/>
    <property type="match status" value="1"/>
</dbReference>
<evidence type="ECO:0000256" key="2">
    <source>
        <dbReference type="ARBA" id="ARBA00034247"/>
    </source>
</evidence>
<evidence type="ECO:0000313" key="6">
    <source>
        <dbReference type="Proteomes" id="UP000672657"/>
    </source>
</evidence>
<feature type="transmembrane region" description="Helical" evidence="3">
    <location>
        <begin position="119"/>
        <end position="141"/>
    </location>
</feature>
<dbReference type="NCBIfam" id="TIGR00254">
    <property type="entry name" value="GGDEF"/>
    <property type="match status" value="1"/>
</dbReference>
<dbReference type="PANTHER" id="PTHR45138:SF9">
    <property type="entry name" value="DIGUANYLATE CYCLASE DGCM-RELATED"/>
    <property type="match status" value="1"/>
</dbReference>
<protein>
    <recommendedName>
        <fullName evidence="1">diguanylate cyclase</fullName>
        <ecNumber evidence="1">2.7.7.65</ecNumber>
    </recommendedName>
</protein>
<dbReference type="SMART" id="SM00267">
    <property type="entry name" value="GGDEF"/>
    <property type="match status" value="1"/>
</dbReference>
<dbReference type="EMBL" id="CAJPVI010000040">
    <property type="protein sequence ID" value="CAG2157229.1"/>
    <property type="molecule type" value="Genomic_DNA"/>
</dbReference>
<evidence type="ECO:0000256" key="3">
    <source>
        <dbReference type="SAM" id="Phobius"/>
    </source>
</evidence>
<organism evidence="5 6">
    <name type="scientific">Cupriavidus numazuensis</name>
    <dbReference type="NCBI Taxonomy" id="221992"/>
    <lineage>
        <taxon>Bacteria</taxon>
        <taxon>Pseudomonadati</taxon>
        <taxon>Pseudomonadota</taxon>
        <taxon>Betaproteobacteria</taxon>
        <taxon>Burkholderiales</taxon>
        <taxon>Burkholderiaceae</taxon>
        <taxon>Cupriavidus</taxon>
    </lineage>
</organism>
<feature type="transmembrane region" description="Helical" evidence="3">
    <location>
        <begin position="193"/>
        <end position="214"/>
    </location>
</feature>
<gene>
    <name evidence="5" type="ORF">LMG26411_05506</name>
</gene>
<dbReference type="PANTHER" id="PTHR45138">
    <property type="entry name" value="REGULATORY COMPONENTS OF SENSORY TRANSDUCTION SYSTEM"/>
    <property type="match status" value="1"/>
</dbReference>
<keyword evidence="3" id="KW-0472">Membrane</keyword>
<dbReference type="Proteomes" id="UP000672657">
    <property type="component" value="Unassembled WGS sequence"/>
</dbReference>
<comment type="catalytic activity">
    <reaction evidence="2">
        <text>2 GTP = 3',3'-c-di-GMP + 2 diphosphate</text>
        <dbReference type="Rhea" id="RHEA:24898"/>
        <dbReference type="ChEBI" id="CHEBI:33019"/>
        <dbReference type="ChEBI" id="CHEBI:37565"/>
        <dbReference type="ChEBI" id="CHEBI:58805"/>
        <dbReference type="EC" id="2.7.7.65"/>
    </reaction>
</comment>
<dbReference type="InterPro" id="IPR029787">
    <property type="entry name" value="Nucleotide_cyclase"/>
</dbReference>
<dbReference type="CDD" id="cd01949">
    <property type="entry name" value="GGDEF"/>
    <property type="match status" value="1"/>
</dbReference>
<proteinExistence type="predicted"/>
<feature type="transmembrane region" description="Helical" evidence="3">
    <location>
        <begin position="93"/>
        <end position="113"/>
    </location>
</feature>
<keyword evidence="6" id="KW-1185">Reference proteome</keyword>